<dbReference type="WBParaSite" id="SMUV_0000521501-mRNA-1">
    <property type="protein sequence ID" value="SMUV_0000521501-mRNA-1"/>
    <property type="gene ID" value="SMUV_0000521501"/>
</dbReference>
<organism evidence="1 2">
    <name type="scientific">Syphacia muris</name>
    <dbReference type="NCBI Taxonomy" id="451379"/>
    <lineage>
        <taxon>Eukaryota</taxon>
        <taxon>Metazoa</taxon>
        <taxon>Ecdysozoa</taxon>
        <taxon>Nematoda</taxon>
        <taxon>Chromadorea</taxon>
        <taxon>Rhabditida</taxon>
        <taxon>Spirurina</taxon>
        <taxon>Oxyuridomorpha</taxon>
        <taxon>Oxyuroidea</taxon>
        <taxon>Oxyuridae</taxon>
        <taxon>Syphacia</taxon>
    </lineage>
</organism>
<dbReference type="Proteomes" id="UP000046393">
    <property type="component" value="Unplaced"/>
</dbReference>
<protein>
    <submittedName>
        <fullName evidence="2">Uncharacterized protein</fullName>
    </submittedName>
</protein>
<proteinExistence type="predicted"/>
<evidence type="ECO:0000313" key="2">
    <source>
        <dbReference type="WBParaSite" id="SMUV_0000521501-mRNA-1"/>
    </source>
</evidence>
<name>A0A0N5AL23_9BILA</name>
<evidence type="ECO:0000313" key="1">
    <source>
        <dbReference type="Proteomes" id="UP000046393"/>
    </source>
</evidence>
<dbReference type="AlphaFoldDB" id="A0A0N5AL23"/>
<accession>A0A0N5AL23</accession>
<sequence length="79" mass="9377">MVCYRGAEKFFKYLESSLSSVLEEAKWVESVDFLASAVEERWSLIFFVEMNDQVSVYLNDKRYIHAYAYAMIYMLHSLN</sequence>
<reference evidence="2" key="1">
    <citation type="submission" date="2017-02" db="UniProtKB">
        <authorList>
            <consortium name="WormBaseParasite"/>
        </authorList>
    </citation>
    <scope>IDENTIFICATION</scope>
</reference>
<keyword evidence="1" id="KW-1185">Reference proteome</keyword>